<evidence type="ECO:0000256" key="1">
    <source>
        <dbReference type="SAM" id="Phobius"/>
    </source>
</evidence>
<dbReference type="InterPro" id="IPR011990">
    <property type="entry name" value="TPR-like_helical_dom_sf"/>
</dbReference>
<evidence type="ECO:0000313" key="3">
    <source>
        <dbReference type="Proteomes" id="UP000054937"/>
    </source>
</evidence>
<keyword evidence="1" id="KW-0812">Transmembrane</keyword>
<dbReference type="Gene3D" id="1.25.40.10">
    <property type="entry name" value="Tetratricopeptide repeat domain"/>
    <property type="match status" value="1"/>
</dbReference>
<evidence type="ECO:0000313" key="2">
    <source>
        <dbReference type="EMBL" id="KRX06257.1"/>
    </source>
</evidence>
<accession>A0A0V0QVP8</accession>
<keyword evidence="3" id="KW-1185">Reference proteome</keyword>
<organism evidence="2 3">
    <name type="scientific">Pseudocohnilembus persalinus</name>
    <name type="common">Ciliate</name>
    <dbReference type="NCBI Taxonomy" id="266149"/>
    <lineage>
        <taxon>Eukaryota</taxon>
        <taxon>Sar</taxon>
        <taxon>Alveolata</taxon>
        <taxon>Ciliophora</taxon>
        <taxon>Intramacronucleata</taxon>
        <taxon>Oligohymenophorea</taxon>
        <taxon>Scuticociliatia</taxon>
        <taxon>Philasterida</taxon>
        <taxon>Pseudocohnilembidae</taxon>
        <taxon>Pseudocohnilembus</taxon>
    </lineage>
</organism>
<proteinExistence type="predicted"/>
<protein>
    <submittedName>
        <fullName evidence="2">Uncharacterized protein</fullName>
    </submittedName>
</protein>
<keyword evidence="1" id="KW-0472">Membrane</keyword>
<sequence length="218" mass="25323">MSKNQTLDLGTPIKQNMYIDIDNLGENLSESGLNSSSELDKDDLYTILHYIRKKDYKRAFLSLDFFTIFCNGYCLFLLGRYTEAIGEFQQLTIREGDVSDESMARVIFNMALCYDKQENPEVANVYYFQAFEKNPDNRRAIIHYTKNCIILQENIKESIQLLENYLEKNPKDEDILTNLNIILGESDYKGKEKVIHSFNKVLLEKVPQPSLIYNHGCT</sequence>
<dbReference type="SUPFAM" id="SSF48452">
    <property type="entry name" value="TPR-like"/>
    <property type="match status" value="1"/>
</dbReference>
<comment type="caution">
    <text evidence="2">The sequence shown here is derived from an EMBL/GenBank/DDBJ whole genome shotgun (WGS) entry which is preliminary data.</text>
</comment>
<gene>
    <name evidence="2" type="ORF">PPERSA_06139</name>
</gene>
<dbReference type="EMBL" id="LDAU01000098">
    <property type="protein sequence ID" value="KRX06257.1"/>
    <property type="molecule type" value="Genomic_DNA"/>
</dbReference>
<dbReference type="InParanoid" id="A0A0V0QVP8"/>
<dbReference type="AlphaFoldDB" id="A0A0V0QVP8"/>
<keyword evidence="1" id="KW-1133">Transmembrane helix</keyword>
<dbReference type="Proteomes" id="UP000054937">
    <property type="component" value="Unassembled WGS sequence"/>
</dbReference>
<feature type="transmembrane region" description="Helical" evidence="1">
    <location>
        <begin position="59"/>
        <end position="79"/>
    </location>
</feature>
<reference evidence="2 3" key="1">
    <citation type="journal article" date="2015" name="Sci. Rep.">
        <title>Genome of the facultative scuticociliatosis pathogen Pseudocohnilembus persalinus provides insight into its virulence through horizontal gene transfer.</title>
        <authorList>
            <person name="Xiong J."/>
            <person name="Wang G."/>
            <person name="Cheng J."/>
            <person name="Tian M."/>
            <person name="Pan X."/>
            <person name="Warren A."/>
            <person name="Jiang C."/>
            <person name="Yuan D."/>
            <person name="Miao W."/>
        </authorList>
    </citation>
    <scope>NUCLEOTIDE SEQUENCE [LARGE SCALE GENOMIC DNA]</scope>
    <source>
        <strain evidence="2">36N120E</strain>
    </source>
</reference>
<name>A0A0V0QVP8_PSEPJ</name>